<reference evidence="2" key="1">
    <citation type="submission" date="2023-07" db="EMBL/GenBank/DDBJ databases">
        <title>30 novel species of actinomycetes from the DSMZ collection.</title>
        <authorList>
            <person name="Nouioui I."/>
        </authorList>
    </citation>
    <scope>NUCLEOTIDE SEQUENCE [LARGE SCALE GENOMIC DNA]</scope>
    <source>
        <strain evidence="2">DSM 44938</strain>
    </source>
</reference>
<evidence type="ECO:0000313" key="1">
    <source>
        <dbReference type="EMBL" id="MDT0343070.1"/>
    </source>
</evidence>
<dbReference type="Proteomes" id="UP001183246">
    <property type="component" value="Unassembled WGS sequence"/>
</dbReference>
<evidence type="ECO:0008006" key="3">
    <source>
        <dbReference type="Google" id="ProtNLM"/>
    </source>
</evidence>
<keyword evidence="2" id="KW-1185">Reference proteome</keyword>
<accession>A0ABU2MN78</accession>
<sequence length="92" mass="10056">MPERLPPARPLLTCATCRNLYPQGASHQCPTPPQDPLPLALIGLDLDEHLTARQWNGIACALCARRLGTRARVLATVRDHELRACAPACPPR</sequence>
<dbReference type="EMBL" id="JAVREL010000005">
    <property type="protein sequence ID" value="MDT0343070.1"/>
    <property type="molecule type" value="Genomic_DNA"/>
</dbReference>
<gene>
    <name evidence="1" type="ORF">RM590_10635</name>
</gene>
<organism evidence="1 2">
    <name type="scientific">Streptomyces litchfieldiae</name>
    <dbReference type="NCBI Taxonomy" id="3075543"/>
    <lineage>
        <taxon>Bacteria</taxon>
        <taxon>Bacillati</taxon>
        <taxon>Actinomycetota</taxon>
        <taxon>Actinomycetes</taxon>
        <taxon>Kitasatosporales</taxon>
        <taxon>Streptomycetaceae</taxon>
        <taxon>Streptomyces</taxon>
    </lineage>
</organism>
<evidence type="ECO:0000313" key="2">
    <source>
        <dbReference type="Proteomes" id="UP001183246"/>
    </source>
</evidence>
<comment type="caution">
    <text evidence="1">The sequence shown here is derived from an EMBL/GenBank/DDBJ whole genome shotgun (WGS) entry which is preliminary data.</text>
</comment>
<dbReference type="RefSeq" id="WP_311704214.1">
    <property type="nucleotide sequence ID" value="NZ_JAVREL010000005.1"/>
</dbReference>
<proteinExistence type="predicted"/>
<name>A0ABU2MN78_9ACTN</name>
<protein>
    <recommendedName>
        <fullName evidence="3">RNHCP domain-containing protein</fullName>
    </recommendedName>
</protein>